<dbReference type="PANTHER" id="PTHR32411:SF43">
    <property type="entry name" value="CYSTEINE-RICH REPEAT SECRETORY PROTEIN 38"/>
    <property type="match status" value="1"/>
</dbReference>
<dbReference type="Proteomes" id="UP001054252">
    <property type="component" value="Unassembled WGS sequence"/>
</dbReference>
<evidence type="ECO:0000256" key="2">
    <source>
        <dbReference type="ARBA" id="ARBA00022525"/>
    </source>
</evidence>
<accession>A0AAV5KN07</accession>
<evidence type="ECO:0000313" key="7">
    <source>
        <dbReference type="EMBL" id="GKV25978.1"/>
    </source>
</evidence>
<dbReference type="InterPro" id="IPR038408">
    <property type="entry name" value="GNK2_sf"/>
</dbReference>
<keyword evidence="8" id="KW-1185">Reference proteome</keyword>
<evidence type="ECO:0000259" key="6">
    <source>
        <dbReference type="PROSITE" id="PS51473"/>
    </source>
</evidence>
<dbReference type="PANTHER" id="PTHR32411">
    <property type="entry name" value="CYSTEINE-RICH REPEAT SECRETORY PROTEIN 38-RELATED"/>
    <property type="match status" value="1"/>
</dbReference>
<dbReference type="EMBL" id="BPVZ01000070">
    <property type="protein sequence ID" value="GKV25978.1"/>
    <property type="molecule type" value="Genomic_DNA"/>
</dbReference>
<evidence type="ECO:0000256" key="3">
    <source>
        <dbReference type="ARBA" id="ARBA00022729"/>
    </source>
</evidence>
<reference evidence="7 8" key="1">
    <citation type="journal article" date="2021" name="Commun. Biol.">
        <title>The genome of Shorea leprosula (Dipterocarpaceae) highlights the ecological relevance of drought in aseasonal tropical rainforests.</title>
        <authorList>
            <person name="Ng K.K.S."/>
            <person name="Kobayashi M.J."/>
            <person name="Fawcett J.A."/>
            <person name="Hatakeyama M."/>
            <person name="Paape T."/>
            <person name="Ng C.H."/>
            <person name="Ang C.C."/>
            <person name="Tnah L.H."/>
            <person name="Lee C.T."/>
            <person name="Nishiyama T."/>
            <person name="Sese J."/>
            <person name="O'Brien M.J."/>
            <person name="Copetti D."/>
            <person name="Mohd Noor M.I."/>
            <person name="Ong R.C."/>
            <person name="Putra M."/>
            <person name="Sireger I.Z."/>
            <person name="Indrioko S."/>
            <person name="Kosugi Y."/>
            <person name="Izuno A."/>
            <person name="Isagi Y."/>
            <person name="Lee S.L."/>
            <person name="Shimizu K.K."/>
        </authorList>
    </citation>
    <scope>NUCLEOTIDE SEQUENCE [LARGE SCALE GENOMIC DNA]</scope>
    <source>
        <strain evidence="7">214</strain>
    </source>
</reference>
<dbReference type="GO" id="GO:0005576">
    <property type="term" value="C:extracellular region"/>
    <property type="evidence" value="ECO:0007669"/>
    <property type="project" value="UniProtKB-SubCell"/>
</dbReference>
<protein>
    <recommendedName>
        <fullName evidence="6">Gnk2-homologous domain-containing protein</fullName>
    </recommendedName>
</protein>
<keyword evidence="2" id="KW-0964">Secreted</keyword>
<dbReference type="InterPro" id="IPR050581">
    <property type="entry name" value="CRR_secretory_protein"/>
</dbReference>
<dbReference type="Gene3D" id="3.30.430.20">
    <property type="entry name" value="Gnk2 domain, C-X8-C-X2-C motif"/>
    <property type="match status" value="1"/>
</dbReference>
<name>A0AAV5KN07_9ROSI</name>
<sequence length="151" mass="16451">MFRYSNRSIYGEGSGAAIYMWNSYNTTNASAFNDALGTLLDSSKTRAASSGSRPKFATGTSAVLPFDTIYALAQCTPDLSQLQCTSCLDDSITHIPICCNGKRGGRVVGRSCNLRFEIHLGMATSLHRGGDPLPIPIFTNDRYEDPHGDFW</sequence>
<feature type="domain" description="Gnk2-homologous" evidence="6">
    <location>
        <begin position="14"/>
        <end position="121"/>
    </location>
</feature>
<evidence type="ECO:0000256" key="5">
    <source>
        <dbReference type="ARBA" id="ARBA00038515"/>
    </source>
</evidence>
<keyword evidence="3" id="KW-0732">Signal</keyword>
<evidence type="ECO:0000256" key="1">
    <source>
        <dbReference type="ARBA" id="ARBA00004613"/>
    </source>
</evidence>
<dbReference type="PROSITE" id="PS51473">
    <property type="entry name" value="GNK2"/>
    <property type="match status" value="1"/>
</dbReference>
<dbReference type="InterPro" id="IPR002902">
    <property type="entry name" value="GNK2"/>
</dbReference>
<evidence type="ECO:0000256" key="4">
    <source>
        <dbReference type="ARBA" id="ARBA00022737"/>
    </source>
</evidence>
<dbReference type="FunFam" id="3.30.430.20:FF:000002">
    <property type="entry name" value="Cysteine-rich receptor-like protein kinase 10"/>
    <property type="match status" value="1"/>
</dbReference>
<gene>
    <name evidence="7" type="ORF">SLEP1_g35348</name>
</gene>
<dbReference type="AlphaFoldDB" id="A0AAV5KN07"/>
<keyword evidence="4" id="KW-0677">Repeat</keyword>
<dbReference type="Pfam" id="PF01657">
    <property type="entry name" value="Stress-antifung"/>
    <property type="match status" value="1"/>
</dbReference>
<comment type="subcellular location">
    <subcellularLocation>
        <location evidence="1">Secreted</location>
    </subcellularLocation>
</comment>
<comment type="similarity">
    <text evidence="5">Belongs to the cysteine-rich repeat secretory protein family.</text>
</comment>
<proteinExistence type="inferred from homology"/>
<dbReference type="CDD" id="cd23509">
    <property type="entry name" value="Gnk2-like"/>
    <property type="match status" value="1"/>
</dbReference>
<evidence type="ECO:0000313" key="8">
    <source>
        <dbReference type="Proteomes" id="UP001054252"/>
    </source>
</evidence>
<comment type="caution">
    <text evidence="7">The sequence shown here is derived from an EMBL/GenBank/DDBJ whole genome shotgun (WGS) entry which is preliminary data.</text>
</comment>
<organism evidence="7 8">
    <name type="scientific">Rubroshorea leprosula</name>
    <dbReference type="NCBI Taxonomy" id="152421"/>
    <lineage>
        <taxon>Eukaryota</taxon>
        <taxon>Viridiplantae</taxon>
        <taxon>Streptophyta</taxon>
        <taxon>Embryophyta</taxon>
        <taxon>Tracheophyta</taxon>
        <taxon>Spermatophyta</taxon>
        <taxon>Magnoliopsida</taxon>
        <taxon>eudicotyledons</taxon>
        <taxon>Gunneridae</taxon>
        <taxon>Pentapetalae</taxon>
        <taxon>rosids</taxon>
        <taxon>malvids</taxon>
        <taxon>Malvales</taxon>
        <taxon>Dipterocarpaceae</taxon>
        <taxon>Rubroshorea</taxon>
    </lineage>
</organism>